<dbReference type="GO" id="GO:0006457">
    <property type="term" value="P:protein folding"/>
    <property type="evidence" value="ECO:0007669"/>
    <property type="project" value="TreeGrafter"/>
</dbReference>
<evidence type="ECO:0000313" key="3">
    <source>
        <dbReference type="EMBL" id="KDR20134.1"/>
    </source>
</evidence>
<dbReference type="InterPro" id="IPR036249">
    <property type="entry name" value="Thioredoxin-like_sf"/>
</dbReference>
<evidence type="ECO:0000259" key="2">
    <source>
        <dbReference type="Pfam" id="PF02114"/>
    </source>
</evidence>
<keyword evidence="4" id="KW-1185">Reference proteome</keyword>
<accession>A0A067RI91</accession>
<dbReference type="FunCoup" id="A0A067RI91">
    <property type="interactions" value="1516"/>
</dbReference>
<dbReference type="OMA" id="FCEIRAN"/>
<name>A0A067RI91_ZOONE</name>
<sequence length="237" mass="27176">MQNPNEDTEWNDILRSKGILPQKEKEFTETDIINMLEKTIEEKQSKSGKQLERLSIDELDELEDEEDEKVILEYRKKRIAQMKAEAAKARFGEVTEISAEDYVQHVNRAGEGVWVVLHLYKQGIPLCSLLNQHLSKLSVKFPATKFLKSISTTCIPNFPDSNLPSIFIYFEGDLKKQLVGPHEFRGTNLSVDELEWILGQAGAVPTELEEDPRPKVRDVLFSKLKSNVDDLSDDNDW</sequence>
<dbReference type="EMBL" id="KK852618">
    <property type="protein sequence ID" value="KDR20134.1"/>
    <property type="molecule type" value="Genomic_DNA"/>
</dbReference>
<protein>
    <submittedName>
        <fullName evidence="3">Viral IAP-associated factor-like protein</fullName>
    </submittedName>
</protein>
<feature type="domain" description="Phosducin" evidence="2">
    <location>
        <begin position="41"/>
        <end position="205"/>
    </location>
</feature>
<comment type="similarity">
    <text evidence="1">Belongs to the phosducin family.</text>
</comment>
<dbReference type="Gene3D" id="3.40.30.10">
    <property type="entry name" value="Glutaredoxin"/>
    <property type="match status" value="1"/>
</dbReference>
<dbReference type="PANTHER" id="PTHR45809">
    <property type="entry name" value="VIRAL IAP-ASSOCIATED FACTOR HOMOLOG"/>
    <property type="match status" value="1"/>
</dbReference>
<reference evidence="3 4" key="1">
    <citation type="journal article" date="2014" name="Nat. Commun.">
        <title>Molecular traces of alternative social organization in a termite genome.</title>
        <authorList>
            <person name="Terrapon N."/>
            <person name="Li C."/>
            <person name="Robertson H.M."/>
            <person name="Ji L."/>
            <person name="Meng X."/>
            <person name="Booth W."/>
            <person name="Chen Z."/>
            <person name="Childers C.P."/>
            <person name="Glastad K.M."/>
            <person name="Gokhale K."/>
            <person name="Gowin J."/>
            <person name="Gronenberg W."/>
            <person name="Hermansen R.A."/>
            <person name="Hu H."/>
            <person name="Hunt B.G."/>
            <person name="Huylmans A.K."/>
            <person name="Khalil S.M."/>
            <person name="Mitchell R.D."/>
            <person name="Munoz-Torres M.C."/>
            <person name="Mustard J.A."/>
            <person name="Pan H."/>
            <person name="Reese J.T."/>
            <person name="Scharf M.E."/>
            <person name="Sun F."/>
            <person name="Vogel H."/>
            <person name="Xiao J."/>
            <person name="Yang W."/>
            <person name="Yang Z."/>
            <person name="Yang Z."/>
            <person name="Zhou J."/>
            <person name="Zhu J."/>
            <person name="Brent C.S."/>
            <person name="Elsik C.G."/>
            <person name="Goodisman M.A."/>
            <person name="Liberles D.A."/>
            <person name="Roe R.M."/>
            <person name="Vargo E.L."/>
            <person name="Vilcinskas A."/>
            <person name="Wang J."/>
            <person name="Bornberg-Bauer E."/>
            <person name="Korb J."/>
            <person name="Zhang G."/>
            <person name="Liebig J."/>
        </authorList>
    </citation>
    <scope>NUCLEOTIDE SEQUENCE [LARGE SCALE GENOMIC DNA]</scope>
    <source>
        <tissue evidence="3">Whole organism</tissue>
    </source>
</reference>
<evidence type="ECO:0000313" key="4">
    <source>
        <dbReference type="Proteomes" id="UP000027135"/>
    </source>
</evidence>
<dbReference type="PANTHER" id="PTHR45809:SF3">
    <property type="entry name" value="VIRAL IAP-ASSOCIATED FACTOR HOMOLOG"/>
    <property type="match status" value="1"/>
</dbReference>
<organism evidence="3 4">
    <name type="scientific">Zootermopsis nevadensis</name>
    <name type="common">Dampwood termite</name>
    <dbReference type="NCBI Taxonomy" id="136037"/>
    <lineage>
        <taxon>Eukaryota</taxon>
        <taxon>Metazoa</taxon>
        <taxon>Ecdysozoa</taxon>
        <taxon>Arthropoda</taxon>
        <taxon>Hexapoda</taxon>
        <taxon>Insecta</taxon>
        <taxon>Pterygota</taxon>
        <taxon>Neoptera</taxon>
        <taxon>Polyneoptera</taxon>
        <taxon>Dictyoptera</taxon>
        <taxon>Blattodea</taxon>
        <taxon>Blattoidea</taxon>
        <taxon>Termitoidae</taxon>
        <taxon>Termopsidae</taxon>
        <taxon>Zootermopsis</taxon>
    </lineage>
</organism>
<dbReference type="InterPro" id="IPR051498">
    <property type="entry name" value="Phosducin-like_chap/apop_reg"/>
</dbReference>
<dbReference type="CDD" id="cd02988">
    <property type="entry name" value="Phd_like_VIAF"/>
    <property type="match status" value="1"/>
</dbReference>
<evidence type="ECO:0000256" key="1">
    <source>
        <dbReference type="ARBA" id="ARBA00009686"/>
    </source>
</evidence>
<dbReference type="SUPFAM" id="SSF52833">
    <property type="entry name" value="Thioredoxin-like"/>
    <property type="match status" value="1"/>
</dbReference>
<proteinExistence type="inferred from homology"/>
<dbReference type="AlphaFoldDB" id="A0A067RI91"/>
<dbReference type="OrthoDB" id="45518at2759"/>
<dbReference type="Proteomes" id="UP000027135">
    <property type="component" value="Unassembled WGS sequence"/>
</dbReference>
<dbReference type="InParanoid" id="A0A067RI91"/>
<dbReference type="GO" id="GO:0005737">
    <property type="term" value="C:cytoplasm"/>
    <property type="evidence" value="ECO:0007669"/>
    <property type="project" value="TreeGrafter"/>
</dbReference>
<gene>
    <name evidence="3" type="ORF">L798_05622</name>
</gene>
<dbReference type="InterPro" id="IPR024253">
    <property type="entry name" value="Phosducin_thioredoxin-like_dom"/>
</dbReference>
<dbReference type="STRING" id="136037.A0A067RI91"/>
<dbReference type="Pfam" id="PF02114">
    <property type="entry name" value="Phosducin"/>
    <property type="match status" value="1"/>
</dbReference>
<dbReference type="eggNOG" id="KOG3170">
    <property type="taxonomic scope" value="Eukaryota"/>
</dbReference>